<protein>
    <submittedName>
        <fullName evidence="1">Uncharacterized protein</fullName>
    </submittedName>
</protein>
<dbReference type="EMBL" id="BAAARV010000004">
    <property type="protein sequence ID" value="GAA2327529.1"/>
    <property type="molecule type" value="Genomic_DNA"/>
</dbReference>
<gene>
    <name evidence="1" type="ORF">GCM10010170_003350</name>
</gene>
<evidence type="ECO:0000313" key="1">
    <source>
        <dbReference type="EMBL" id="GAA2327529.1"/>
    </source>
</evidence>
<dbReference type="Proteomes" id="UP001501444">
    <property type="component" value="Unassembled WGS sequence"/>
</dbReference>
<keyword evidence="2" id="KW-1185">Reference proteome</keyword>
<proteinExistence type="predicted"/>
<organism evidence="1 2">
    <name type="scientific">Dactylosporangium salmoneum</name>
    <dbReference type="NCBI Taxonomy" id="53361"/>
    <lineage>
        <taxon>Bacteria</taxon>
        <taxon>Bacillati</taxon>
        <taxon>Actinomycetota</taxon>
        <taxon>Actinomycetes</taxon>
        <taxon>Micromonosporales</taxon>
        <taxon>Micromonosporaceae</taxon>
        <taxon>Dactylosporangium</taxon>
    </lineage>
</organism>
<dbReference type="RefSeq" id="WP_344610374.1">
    <property type="nucleotide sequence ID" value="NZ_BAAARV010000004.1"/>
</dbReference>
<name>A0ABP5SCH9_9ACTN</name>
<accession>A0ABP5SCH9</accession>
<comment type="caution">
    <text evidence="1">The sequence shown here is derived from an EMBL/GenBank/DDBJ whole genome shotgun (WGS) entry which is preliminary data.</text>
</comment>
<reference evidence="2" key="1">
    <citation type="journal article" date="2019" name="Int. J. Syst. Evol. Microbiol.">
        <title>The Global Catalogue of Microorganisms (GCM) 10K type strain sequencing project: providing services to taxonomists for standard genome sequencing and annotation.</title>
        <authorList>
            <consortium name="The Broad Institute Genomics Platform"/>
            <consortium name="The Broad Institute Genome Sequencing Center for Infectious Disease"/>
            <person name="Wu L."/>
            <person name="Ma J."/>
        </authorList>
    </citation>
    <scope>NUCLEOTIDE SEQUENCE [LARGE SCALE GENOMIC DNA]</scope>
    <source>
        <strain evidence="2">JCM 3272</strain>
    </source>
</reference>
<evidence type="ECO:0000313" key="2">
    <source>
        <dbReference type="Proteomes" id="UP001501444"/>
    </source>
</evidence>
<sequence>MTDVYDAGDWHIPTLTVAEGDGTTAAAVTVTNPATGAATVLTTTSSDGGKTWEAAAYELVVAGDWVERWDVTGSGAGKQRLVVSVAPDPTATASGTRVYATTTDYANHLLTACPPGARRALIAASRRVDEMLLTAVYDVNADSMPTDAEVTMALRDATCLQAEYGRFIGTAAAAGAPGVTSASIGSVNVSRQQPAGGGPTSPYSAAAFARLRELPSDKISWEVGT</sequence>